<proteinExistence type="predicted"/>
<name>A0A7V1LL07_CALAY</name>
<dbReference type="EMBL" id="DRLD01000124">
    <property type="protein sequence ID" value="HED09951.1"/>
    <property type="molecule type" value="Genomic_DNA"/>
</dbReference>
<accession>A0A7V1LL07</accession>
<evidence type="ECO:0000313" key="1">
    <source>
        <dbReference type="EMBL" id="HED09951.1"/>
    </source>
</evidence>
<organism evidence="1">
    <name type="scientific">Caldithrix abyssi</name>
    <dbReference type="NCBI Taxonomy" id="187145"/>
    <lineage>
        <taxon>Bacteria</taxon>
        <taxon>Pseudomonadati</taxon>
        <taxon>Calditrichota</taxon>
        <taxon>Calditrichia</taxon>
        <taxon>Calditrichales</taxon>
        <taxon>Calditrichaceae</taxon>
        <taxon>Caldithrix</taxon>
    </lineage>
</organism>
<sequence length="63" mass="7494">MKISIDEKLLIALEEHRKETPFKDISELIHFILQDYLLAQENDTVMDDGKKELDDRLRDLGYM</sequence>
<reference evidence="1" key="1">
    <citation type="journal article" date="2020" name="mSystems">
        <title>Genome- and Community-Level Interaction Insights into Carbon Utilization and Element Cycling Functions of Hydrothermarchaeota in Hydrothermal Sediment.</title>
        <authorList>
            <person name="Zhou Z."/>
            <person name="Liu Y."/>
            <person name="Xu W."/>
            <person name="Pan J."/>
            <person name="Luo Z.H."/>
            <person name="Li M."/>
        </authorList>
    </citation>
    <scope>NUCLEOTIDE SEQUENCE [LARGE SCALE GENOMIC DNA]</scope>
    <source>
        <strain evidence="1">HyVt-456</strain>
    </source>
</reference>
<protein>
    <submittedName>
        <fullName evidence="1">Uncharacterized protein</fullName>
    </submittedName>
</protein>
<gene>
    <name evidence="1" type="ORF">ENJ10_04635</name>
</gene>
<dbReference type="AlphaFoldDB" id="A0A7V1LL07"/>
<comment type="caution">
    <text evidence="1">The sequence shown here is derived from an EMBL/GenBank/DDBJ whole genome shotgun (WGS) entry which is preliminary data.</text>
</comment>
<dbReference type="Proteomes" id="UP000886005">
    <property type="component" value="Unassembled WGS sequence"/>
</dbReference>